<dbReference type="EMBL" id="JBBNAF010000003">
    <property type="protein sequence ID" value="KAK9160680.1"/>
    <property type="molecule type" value="Genomic_DNA"/>
</dbReference>
<dbReference type="Proteomes" id="UP001420932">
    <property type="component" value="Unassembled WGS sequence"/>
</dbReference>
<feature type="region of interest" description="Disordered" evidence="1">
    <location>
        <begin position="1"/>
        <end position="21"/>
    </location>
</feature>
<accession>A0AAP0L0B5</accession>
<comment type="caution">
    <text evidence="2">The sequence shown here is derived from an EMBL/GenBank/DDBJ whole genome shotgun (WGS) entry which is preliminary data.</text>
</comment>
<reference evidence="2 3" key="1">
    <citation type="submission" date="2024-01" db="EMBL/GenBank/DDBJ databases">
        <title>Genome assemblies of Stephania.</title>
        <authorList>
            <person name="Yang L."/>
        </authorList>
    </citation>
    <scope>NUCLEOTIDE SEQUENCE [LARGE SCALE GENOMIC DNA]</scope>
    <source>
        <strain evidence="2">YNDBR</strain>
        <tissue evidence="2">Leaf</tissue>
    </source>
</reference>
<proteinExistence type="predicted"/>
<name>A0AAP0L0B5_9MAGN</name>
<evidence type="ECO:0000256" key="1">
    <source>
        <dbReference type="SAM" id="MobiDB-lite"/>
    </source>
</evidence>
<evidence type="ECO:0000313" key="2">
    <source>
        <dbReference type="EMBL" id="KAK9160680.1"/>
    </source>
</evidence>
<organism evidence="2 3">
    <name type="scientific">Stephania yunnanensis</name>
    <dbReference type="NCBI Taxonomy" id="152371"/>
    <lineage>
        <taxon>Eukaryota</taxon>
        <taxon>Viridiplantae</taxon>
        <taxon>Streptophyta</taxon>
        <taxon>Embryophyta</taxon>
        <taxon>Tracheophyta</taxon>
        <taxon>Spermatophyta</taxon>
        <taxon>Magnoliopsida</taxon>
        <taxon>Ranunculales</taxon>
        <taxon>Menispermaceae</taxon>
        <taxon>Menispermoideae</taxon>
        <taxon>Cissampelideae</taxon>
        <taxon>Stephania</taxon>
    </lineage>
</organism>
<keyword evidence="3" id="KW-1185">Reference proteome</keyword>
<sequence>MVEDQARNQEQGGGINHPKGDLVVQDSVQGQRCLHDYFKPEVQITYNRVISLSAYTTEFELRPYLLNMVQNSLLYKLANADPVAHIKSFLEKCDTVHIIGITKEVIRMRLFLFSLGGKAKSLFQGLNVEIMTSWA</sequence>
<evidence type="ECO:0000313" key="3">
    <source>
        <dbReference type="Proteomes" id="UP001420932"/>
    </source>
</evidence>
<gene>
    <name evidence="2" type="ORF">Syun_007021</name>
</gene>
<dbReference type="AlphaFoldDB" id="A0AAP0L0B5"/>
<protein>
    <submittedName>
        <fullName evidence="2">Uncharacterized protein</fullName>
    </submittedName>
</protein>